<evidence type="ECO:0000313" key="1">
    <source>
        <dbReference type="EMBL" id="GAA4802664.1"/>
    </source>
</evidence>
<sequence length="122" mass="12857">MLCRAYVVEFSELGSVNDHDVTLMISHGMTYDSVNVIDDAKELQPDMNATDLEDSDTLTVADLTAGEYSIASACFNEANGKVGPTQTVTVVDKVDTLAFDQASGGLLGALDLFGSLSTRSAS</sequence>
<dbReference type="RefSeq" id="WP_200171282.1">
    <property type="nucleotide sequence ID" value="NZ_JAENKO010000005.1"/>
</dbReference>
<evidence type="ECO:0000313" key="2">
    <source>
        <dbReference type="Proteomes" id="UP001500839"/>
    </source>
</evidence>
<proteinExistence type="predicted"/>
<reference evidence="2" key="1">
    <citation type="journal article" date="2019" name="Int. J. Syst. Evol. Microbiol.">
        <title>The Global Catalogue of Microorganisms (GCM) 10K type strain sequencing project: providing services to taxonomists for standard genome sequencing and annotation.</title>
        <authorList>
            <consortium name="The Broad Institute Genomics Platform"/>
            <consortium name="The Broad Institute Genome Sequencing Center for Infectious Disease"/>
            <person name="Wu L."/>
            <person name="Ma J."/>
        </authorList>
    </citation>
    <scope>NUCLEOTIDE SEQUENCE [LARGE SCALE GENOMIC DNA]</scope>
    <source>
        <strain evidence="2">JCM 18542</strain>
    </source>
</reference>
<dbReference type="EMBL" id="BAABKQ010000001">
    <property type="protein sequence ID" value="GAA4802664.1"/>
    <property type="molecule type" value="Genomic_DNA"/>
</dbReference>
<gene>
    <name evidence="1" type="ORF">GCM10023353_00870</name>
</gene>
<organism evidence="1 2">
    <name type="scientific">Tomitella cavernea</name>
    <dbReference type="NCBI Taxonomy" id="1387982"/>
    <lineage>
        <taxon>Bacteria</taxon>
        <taxon>Bacillati</taxon>
        <taxon>Actinomycetota</taxon>
        <taxon>Actinomycetes</taxon>
        <taxon>Mycobacteriales</taxon>
        <taxon>Tomitella</taxon>
    </lineage>
</organism>
<keyword evidence="2" id="KW-1185">Reference proteome</keyword>
<accession>A0ABP9BZ77</accession>
<name>A0ABP9BZ77_9ACTN</name>
<protein>
    <submittedName>
        <fullName evidence="1">Uncharacterized protein</fullName>
    </submittedName>
</protein>
<comment type="caution">
    <text evidence="1">The sequence shown here is derived from an EMBL/GenBank/DDBJ whole genome shotgun (WGS) entry which is preliminary data.</text>
</comment>
<dbReference type="Proteomes" id="UP001500839">
    <property type="component" value="Unassembled WGS sequence"/>
</dbReference>